<dbReference type="AlphaFoldDB" id="A0AAW1MYM3"/>
<keyword evidence="2" id="KW-1185">Reference proteome</keyword>
<proteinExistence type="predicted"/>
<evidence type="ECO:0000313" key="1">
    <source>
        <dbReference type="EMBL" id="KAK9750669.1"/>
    </source>
</evidence>
<reference evidence="1" key="1">
    <citation type="submission" date="2024-03" db="EMBL/GenBank/DDBJ databases">
        <title>WGS assembly of Saponaria officinalis var. Norfolk2.</title>
        <authorList>
            <person name="Jenkins J."/>
            <person name="Shu S."/>
            <person name="Grimwood J."/>
            <person name="Barry K."/>
            <person name="Goodstein D."/>
            <person name="Schmutz J."/>
            <person name="Leebens-Mack J."/>
            <person name="Osbourn A."/>
        </authorList>
    </citation>
    <scope>NUCLEOTIDE SEQUENCE [LARGE SCALE GENOMIC DNA]</scope>
    <source>
        <strain evidence="1">JIC</strain>
    </source>
</reference>
<sequence length="100" mass="11327">MNAKFEKMKALTNTTEFNSADPILTKGIWLGNSLVNRMMQSNDGPLWQMLEELWVELLLYVAPSDNVAAHIRHLANGGEFITHLWALLTHAGFLKRECTT</sequence>
<dbReference type="InterPro" id="IPR007658">
    <property type="entry name" value="DUF594"/>
</dbReference>
<dbReference type="Proteomes" id="UP001443914">
    <property type="component" value="Unassembled WGS sequence"/>
</dbReference>
<evidence type="ECO:0008006" key="3">
    <source>
        <dbReference type="Google" id="ProtNLM"/>
    </source>
</evidence>
<organism evidence="1 2">
    <name type="scientific">Saponaria officinalis</name>
    <name type="common">Common soapwort</name>
    <name type="synonym">Lychnis saponaria</name>
    <dbReference type="NCBI Taxonomy" id="3572"/>
    <lineage>
        <taxon>Eukaryota</taxon>
        <taxon>Viridiplantae</taxon>
        <taxon>Streptophyta</taxon>
        <taxon>Embryophyta</taxon>
        <taxon>Tracheophyta</taxon>
        <taxon>Spermatophyta</taxon>
        <taxon>Magnoliopsida</taxon>
        <taxon>eudicotyledons</taxon>
        <taxon>Gunneridae</taxon>
        <taxon>Pentapetalae</taxon>
        <taxon>Caryophyllales</taxon>
        <taxon>Caryophyllaceae</taxon>
        <taxon>Caryophylleae</taxon>
        <taxon>Saponaria</taxon>
    </lineage>
</organism>
<comment type="caution">
    <text evidence="1">The sequence shown here is derived from an EMBL/GenBank/DDBJ whole genome shotgun (WGS) entry which is preliminary data.</text>
</comment>
<dbReference type="Pfam" id="PF04578">
    <property type="entry name" value="DUF594"/>
    <property type="match status" value="1"/>
</dbReference>
<dbReference type="PANTHER" id="PTHR31325">
    <property type="entry name" value="OS01G0798800 PROTEIN-RELATED"/>
    <property type="match status" value="1"/>
</dbReference>
<name>A0AAW1MYM3_SAPOF</name>
<protein>
    <recommendedName>
        <fullName evidence="3">DUF4220 domain-containing protein</fullName>
    </recommendedName>
</protein>
<gene>
    <name evidence="1" type="ORF">RND81_02G212400</name>
</gene>
<dbReference type="EMBL" id="JBDFQZ010000002">
    <property type="protein sequence ID" value="KAK9750669.1"/>
    <property type="molecule type" value="Genomic_DNA"/>
</dbReference>
<evidence type="ECO:0000313" key="2">
    <source>
        <dbReference type="Proteomes" id="UP001443914"/>
    </source>
</evidence>
<accession>A0AAW1MYM3</accession>